<evidence type="ECO:0000256" key="1">
    <source>
        <dbReference type="ARBA" id="ARBA00006464"/>
    </source>
</evidence>
<evidence type="ECO:0000259" key="3">
    <source>
        <dbReference type="Pfam" id="PF02397"/>
    </source>
</evidence>
<feature type="transmembrane region" description="Helical" evidence="2">
    <location>
        <begin position="12"/>
        <end position="32"/>
    </location>
</feature>
<dbReference type="EMBL" id="BAABLD010000008">
    <property type="protein sequence ID" value="GAA5163840.1"/>
    <property type="molecule type" value="Genomic_DNA"/>
</dbReference>
<keyword evidence="4" id="KW-0808">Transferase</keyword>
<dbReference type="Pfam" id="PF02397">
    <property type="entry name" value="Bac_transf"/>
    <property type="match status" value="1"/>
</dbReference>
<protein>
    <submittedName>
        <fullName evidence="4">Sugar transferase</fullName>
    </submittedName>
</protein>
<dbReference type="InterPro" id="IPR003362">
    <property type="entry name" value="Bact_transf"/>
</dbReference>
<keyword evidence="2" id="KW-1133">Transmembrane helix</keyword>
<comment type="caution">
    <text evidence="4">The sequence shown here is derived from an EMBL/GenBank/DDBJ whole genome shotgun (WGS) entry which is preliminary data.</text>
</comment>
<name>A0ABP9QL81_9RHOO</name>
<dbReference type="Proteomes" id="UP001500547">
    <property type="component" value="Unassembled WGS sequence"/>
</dbReference>
<sequence length="200" mass="23092">MKRLLDCLTAGTMLLCLWPVMLVVAILVRRYLGAPVLFRQQRPGLNGQPFMLCKFRSMSDARDARGHLLPDEVRLGAFGRFLRKTSLDELPQLWNVLKGDMSLVGPRPLLMQYLPRYSPRQARRHEVRPGITGWAQVNGRNALSWEEKFELDVWYVENQSLWLDLRILWRTVKRVLGGSDVSATGHVTMPEFMGSEEQRE</sequence>
<comment type="similarity">
    <text evidence="1">Belongs to the bacterial sugar transferase family.</text>
</comment>
<dbReference type="PANTHER" id="PTHR30576:SF8">
    <property type="entry name" value="UNDECAPRENYL-PHOSPHATE GALACTOSE PHOSPHOTRANSFERASE"/>
    <property type="match status" value="1"/>
</dbReference>
<accession>A0ABP9QL81</accession>
<evidence type="ECO:0000313" key="4">
    <source>
        <dbReference type="EMBL" id="GAA5163840.1"/>
    </source>
</evidence>
<reference evidence="5" key="1">
    <citation type="journal article" date="2019" name="Int. J. Syst. Evol. Microbiol.">
        <title>The Global Catalogue of Microorganisms (GCM) 10K type strain sequencing project: providing services to taxonomists for standard genome sequencing and annotation.</title>
        <authorList>
            <consortium name="The Broad Institute Genomics Platform"/>
            <consortium name="The Broad Institute Genome Sequencing Center for Infectious Disease"/>
            <person name="Wu L."/>
            <person name="Ma J."/>
        </authorList>
    </citation>
    <scope>NUCLEOTIDE SEQUENCE [LARGE SCALE GENOMIC DNA]</scope>
    <source>
        <strain evidence="5">JCM 18715</strain>
    </source>
</reference>
<proteinExistence type="inferred from homology"/>
<gene>
    <name evidence="4" type="ORF">GCM10025770_16690</name>
</gene>
<evidence type="ECO:0000256" key="2">
    <source>
        <dbReference type="SAM" id="Phobius"/>
    </source>
</evidence>
<keyword evidence="2" id="KW-0472">Membrane</keyword>
<keyword evidence="2" id="KW-0812">Transmembrane</keyword>
<keyword evidence="5" id="KW-1185">Reference proteome</keyword>
<dbReference type="GO" id="GO:0016740">
    <property type="term" value="F:transferase activity"/>
    <property type="evidence" value="ECO:0007669"/>
    <property type="project" value="UniProtKB-KW"/>
</dbReference>
<evidence type="ECO:0000313" key="5">
    <source>
        <dbReference type="Proteomes" id="UP001500547"/>
    </source>
</evidence>
<feature type="domain" description="Bacterial sugar transferase" evidence="3">
    <location>
        <begin position="2"/>
        <end position="176"/>
    </location>
</feature>
<dbReference type="PANTHER" id="PTHR30576">
    <property type="entry name" value="COLANIC BIOSYNTHESIS UDP-GLUCOSE LIPID CARRIER TRANSFERASE"/>
    <property type="match status" value="1"/>
</dbReference>
<organism evidence="4 5">
    <name type="scientific">Viridibacterium curvum</name>
    <dbReference type="NCBI Taxonomy" id="1101404"/>
    <lineage>
        <taxon>Bacteria</taxon>
        <taxon>Pseudomonadati</taxon>
        <taxon>Pseudomonadota</taxon>
        <taxon>Betaproteobacteria</taxon>
        <taxon>Rhodocyclales</taxon>
        <taxon>Rhodocyclaceae</taxon>
        <taxon>Viridibacterium</taxon>
    </lineage>
</organism>
<dbReference type="RefSeq" id="WP_345532442.1">
    <property type="nucleotide sequence ID" value="NZ_BAABLD010000008.1"/>
</dbReference>